<sequence>MAAKFLLLFLLLCMIIDTATVEAAPPIPNKDITPSHVFQASRHALAELLPLIEARRITPNVRKTSMAERMPRHVWQKAREVLIKIQYLQAREGIPPLALPPSYTGDIAPSDVKILVDAAFDALRTIREKEGLSQPDYARFQAGKTPTDVYQNLSILSLLLDTILKTSITPSDVYRVAQSVNDVLHQIYEIKGLTAPNANASNISGKSPRDVYRLSLELMRKLDRLTRTPGYAIPGGVVILQPIAGRITPSDVINAQESILADVQAMGLSIMGVKPIEIPHFETGKIPSDVYRLCLEAITLVEGLQ</sequence>
<evidence type="ECO:0000256" key="1">
    <source>
        <dbReference type="SAM" id="SignalP"/>
    </source>
</evidence>
<keyword evidence="1" id="KW-0732">Signal</keyword>
<proteinExistence type="predicted"/>
<comment type="caution">
    <text evidence="2">The sequence shown here is derived from an EMBL/GenBank/DDBJ whole genome shotgun (WGS) entry which is preliminary data.</text>
</comment>
<gene>
    <name evidence="2" type="ORF">ACFOKA_01590</name>
</gene>
<feature type="signal peptide" evidence="1">
    <location>
        <begin position="1"/>
        <end position="23"/>
    </location>
</feature>
<keyword evidence="3" id="KW-1185">Reference proteome</keyword>
<dbReference type="Proteomes" id="UP001595444">
    <property type="component" value="Unassembled WGS sequence"/>
</dbReference>
<dbReference type="EMBL" id="JBHRSL010000001">
    <property type="protein sequence ID" value="MFC3050589.1"/>
    <property type="molecule type" value="Genomic_DNA"/>
</dbReference>
<name>A0ABV7D0Q0_9PROT</name>
<reference evidence="3" key="1">
    <citation type="journal article" date="2019" name="Int. J. Syst. Evol. Microbiol.">
        <title>The Global Catalogue of Microorganisms (GCM) 10K type strain sequencing project: providing services to taxonomists for standard genome sequencing and annotation.</title>
        <authorList>
            <consortium name="The Broad Institute Genomics Platform"/>
            <consortium name="The Broad Institute Genome Sequencing Center for Infectious Disease"/>
            <person name="Wu L."/>
            <person name="Ma J."/>
        </authorList>
    </citation>
    <scope>NUCLEOTIDE SEQUENCE [LARGE SCALE GENOMIC DNA]</scope>
    <source>
        <strain evidence="3">KCTC 62164</strain>
    </source>
</reference>
<accession>A0ABV7D0Q0</accession>
<organism evidence="2 3">
    <name type="scientific">Kordiimonas pumila</name>
    <dbReference type="NCBI Taxonomy" id="2161677"/>
    <lineage>
        <taxon>Bacteria</taxon>
        <taxon>Pseudomonadati</taxon>
        <taxon>Pseudomonadota</taxon>
        <taxon>Alphaproteobacteria</taxon>
        <taxon>Kordiimonadales</taxon>
        <taxon>Kordiimonadaceae</taxon>
        <taxon>Kordiimonas</taxon>
    </lineage>
</organism>
<feature type="chain" id="PRO_5047302744" evidence="1">
    <location>
        <begin position="24"/>
        <end position="305"/>
    </location>
</feature>
<protein>
    <submittedName>
        <fullName evidence="2">Uncharacterized protein</fullName>
    </submittedName>
</protein>
<evidence type="ECO:0000313" key="2">
    <source>
        <dbReference type="EMBL" id="MFC3050589.1"/>
    </source>
</evidence>
<evidence type="ECO:0000313" key="3">
    <source>
        <dbReference type="Proteomes" id="UP001595444"/>
    </source>
</evidence>